<dbReference type="Proteomes" id="UP000054783">
    <property type="component" value="Unassembled WGS sequence"/>
</dbReference>
<comment type="caution">
    <text evidence="1">The sequence shown here is derived from an EMBL/GenBank/DDBJ whole genome shotgun (WGS) entry which is preliminary data.</text>
</comment>
<evidence type="ECO:0000313" key="1">
    <source>
        <dbReference type="EMBL" id="KRY13866.1"/>
    </source>
</evidence>
<sequence>MKQHDEQKMWKHAAQLNTKFVGILKPINNTHVLRKTISKTLNLADQWGSQMMNRDWLVEWFVYCIPR</sequence>
<organism evidence="1 2">
    <name type="scientific">Trichinella patagoniensis</name>
    <dbReference type="NCBI Taxonomy" id="990121"/>
    <lineage>
        <taxon>Eukaryota</taxon>
        <taxon>Metazoa</taxon>
        <taxon>Ecdysozoa</taxon>
        <taxon>Nematoda</taxon>
        <taxon>Enoplea</taxon>
        <taxon>Dorylaimia</taxon>
        <taxon>Trichinellida</taxon>
        <taxon>Trichinellidae</taxon>
        <taxon>Trichinella</taxon>
    </lineage>
</organism>
<dbReference type="AlphaFoldDB" id="A0A0V0ZNT2"/>
<gene>
    <name evidence="1" type="ORF">T12_16482</name>
</gene>
<dbReference type="EMBL" id="JYDQ01000129">
    <property type="protein sequence ID" value="KRY13866.1"/>
    <property type="molecule type" value="Genomic_DNA"/>
</dbReference>
<protein>
    <submittedName>
        <fullName evidence="1">Uncharacterized protein</fullName>
    </submittedName>
</protein>
<keyword evidence="2" id="KW-1185">Reference proteome</keyword>
<proteinExistence type="predicted"/>
<reference evidence="1 2" key="1">
    <citation type="submission" date="2015-01" db="EMBL/GenBank/DDBJ databases">
        <title>Evolution of Trichinella species and genotypes.</title>
        <authorList>
            <person name="Korhonen P.K."/>
            <person name="Edoardo P."/>
            <person name="Giuseppe L.R."/>
            <person name="Gasser R.B."/>
        </authorList>
    </citation>
    <scope>NUCLEOTIDE SEQUENCE [LARGE SCALE GENOMIC DNA]</scope>
    <source>
        <strain evidence="1">ISS2496</strain>
    </source>
</reference>
<accession>A0A0V0ZNT2</accession>
<name>A0A0V0ZNT2_9BILA</name>
<evidence type="ECO:0000313" key="2">
    <source>
        <dbReference type="Proteomes" id="UP000054783"/>
    </source>
</evidence>